<dbReference type="GO" id="GO:1902208">
    <property type="term" value="P:regulation of bacterial-type flagellum assembly"/>
    <property type="evidence" value="ECO:0007669"/>
    <property type="project" value="UniProtKB-UniRule"/>
</dbReference>
<comment type="subunit">
    <text evidence="6">Homodimer; the beta-strands of each monomer intercalate to form a hydrophobic core, while the alpha-helices form wings that extend away from the core.</text>
</comment>
<keyword evidence="8" id="KW-1185">Reference proteome</keyword>
<keyword evidence="2 6" id="KW-0678">Repressor</keyword>
<keyword evidence="5 6" id="KW-0694">RNA-binding</keyword>
<dbReference type="InterPro" id="IPR003751">
    <property type="entry name" value="CsrA"/>
</dbReference>
<gene>
    <name evidence="6" type="primary">csrA</name>
    <name evidence="7" type="ORF">SAMN05443428_10752</name>
</gene>
<dbReference type="GO" id="GO:0048027">
    <property type="term" value="F:mRNA 5'-UTR binding"/>
    <property type="evidence" value="ECO:0007669"/>
    <property type="project" value="UniProtKB-UniRule"/>
</dbReference>
<evidence type="ECO:0000256" key="2">
    <source>
        <dbReference type="ARBA" id="ARBA00022491"/>
    </source>
</evidence>
<dbReference type="Proteomes" id="UP000190105">
    <property type="component" value="Unassembled WGS sequence"/>
</dbReference>
<dbReference type="RefSeq" id="WP_078696203.1">
    <property type="nucleotide sequence ID" value="NZ_FUYH01000007.1"/>
</dbReference>
<evidence type="ECO:0000313" key="7">
    <source>
        <dbReference type="EMBL" id="SKA86168.1"/>
    </source>
</evidence>
<dbReference type="GO" id="GO:0045947">
    <property type="term" value="P:negative regulation of translational initiation"/>
    <property type="evidence" value="ECO:0007669"/>
    <property type="project" value="UniProtKB-UniRule"/>
</dbReference>
<evidence type="ECO:0000256" key="4">
    <source>
        <dbReference type="ARBA" id="ARBA00022845"/>
    </source>
</evidence>
<dbReference type="OrthoDB" id="9809061at2"/>
<comment type="similarity">
    <text evidence="6">Belongs to the CsrA/RsmA family.</text>
</comment>
<proteinExistence type="inferred from homology"/>
<keyword evidence="1 6" id="KW-0963">Cytoplasm</keyword>
<dbReference type="Gene3D" id="2.60.40.4380">
    <property type="entry name" value="Translational regulator CsrA"/>
    <property type="match status" value="1"/>
</dbReference>
<accession>A0A1T4XAN6</accession>
<dbReference type="AlphaFoldDB" id="A0A1T4XAN6"/>
<dbReference type="PANTHER" id="PTHR34984">
    <property type="entry name" value="CARBON STORAGE REGULATOR"/>
    <property type="match status" value="1"/>
</dbReference>
<organism evidence="7 8">
    <name type="scientific">Caloramator quimbayensis</name>
    <dbReference type="NCBI Taxonomy" id="1147123"/>
    <lineage>
        <taxon>Bacteria</taxon>
        <taxon>Bacillati</taxon>
        <taxon>Bacillota</taxon>
        <taxon>Clostridia</taxon>
        <taxon>Eubacteriales</taxon>
        <taxon>Clostridiaceae</taxon>
        <taxon>Caloramator</taxon>
    </lineage>
</organism>
<evidence type="ECO:0000313" key="8">
    <source>
        <dbReference type="Proteomes" id="UP000190105"/>
    </source>
</evidence>
<dbReference type="GO" id="GO:0006402">
    <property type="term" value="P:mRNA catabolic process"/>
    <property type="evidence" value="ECO:0007669"/>
    <property type="project" value="InterPro"/>
</dbReference>
<protein>
    <recommendedName>
        <fullName evidence="6">Translational regulator CsrA</fullName>
    </recommendedName>
</protein>
<evidence type="ECO:0000256" key="6">
    <source>
        <dbReference type="HAMAP-Rule" id="MF_00167"/>
    </source>
</evidence>
<evidence type="ECO:0000256" key="5">
    <source>
        <dbReference type="ARBA" id="ARBA00022884"/>
    </source>
</evidence>
<comment type="function">
    <text evidence="6">A translational regulator that binds mRNA to regulate translation initiation and/or mRNA stability. Usually binds in the 5'-UTR at or near the Shine-Dalgarno sequence preventing ribosome-binding, thus repressing translation. Its main target seems to be the major flagellin gene, while its function is anatagonized by FliW.</text>
</comment>
<dbReference type="GO" id="GO:0006109">
    <property type="term" value="P:regulation of carbohydrate metabolic process"/>
    <property type="evidence" value="ECO:0007669"/>
    <property type="project" value="InterPro"/>
</dbReference>
<dbReference type="Pfam" id="PF02599">
    <property type="entry name" value="CsrA"/>
    <property type="match status" value="1"/>
</dbReference>
<dbReference type="InterPro" id="IPR036107">
    <property type="entry name" value="CsrA_sf"/>
</dbReference>
<dbReference type="PANTHER" id="PTHR34984:SF1">
    <property type="entry name" value="CARBON STORAGE REGULATOR"/>
    <property type="match status" value="1"/>
</dbReference>
<keyword evidence="4 6" id="KW-0810">Translation regulation</keyword>
<dbReference type="GO" id="GO:0044781">
    <property type="term" value="P:bacterial-type flagellum organization"/>
    <property type="evidence" value="ECO:0007669"/>
    <property type="project" value="UniProtKB-KW"/>
</dbReference>
<dbReference type="HAMAP" id="MF_00167">
    <property type="entry name" value="CsrA"/>
    <property type="match status" value="1"/>
</dbReference>
<reference evidence="8" key="1">
    <citation type="submission" date="2017-02" db="EMBL/GenBank/DDBJ databases">
        <authorList>
            <person name="Varghese N."/>
            <person name="Submissions S."/>
        </authorList>
    </citation>
    <scope>NUCLEOTIDE SEQUENCE [LARGE SCALE GENOMIC DNA]</scope>
    <source>
        <strain evidence="8">USBA 833</strain>
    </source>
</reference>
<evidence type="ECO:0000256" key="3">
    <source>
        <dbReference type="ARBA" id="ARBA00022795"/>
    </source>
</evidence>
<keyword evidence="3 6" id="KW-1005">Bacterial flagellum biogenesis</keyword>
<name>A0A1T4XAN6_9CLOT</name>
<dbReference type="SUPFAM" id="SSF117130">
    <property type="entry name" value="CsrA-like"/>
    <property type="match status" value="1"/>
</dbReference>
<dbReference type="GO" id="GO:0005829">
    <property type="term" value="C:cytosol"/>
    <property type="evidence" value="ECO:0007669"/>
    <property type="project" value="TreeGrafter"/>
</dbReference>
<sequence>MLVIGRKIGESFLIGENIEVCILEVDNGVVKVGINAPKAIKIVRKELLAEVKNQNIESAKNIESIIKKIK</sequence>
<dbReference type="STRING" id="1147123.SAMN05443428_10752"/>
<dbReference type="EMBL" id="FUYH01000007">
    <property type="protein sequence ID" value="SKA86168.1"/>
    <property type="molecule type" value="Genomic_DNA"/>
</dbReference>
<comment type="subcellular location">
    <subcellularLocation>
        <location evidence="6">Cytoplasm</location>
    </subcellularLocation>
</comment>
<evidence type="ECO:0000256" key="1">
    <source>
        <dbReference type="ARBA" id="ARBA00022490"/>
    </source>
</evidence>